<gene>
    <name evidence="1" type="ORF">S12H4_54113</name>
</gene>
<sequence length="51" mass="5417">TKLVNILAPPLPEAVGGAKLRGQINAVLAPRLLKSKFLPPMPKFLAGIVEK</sequence>
<organism evidence="1">
    <name type="scientific">marine sediment metagenome</name>
    <dbReference type="NCBI Taxonomy" id="412755"/>
    <lineage>
        <taxon>unclassified sequences</taxon>
        <taxon>metagenomes</taxon>
        <taxon>ecological metagenomes</taxon>
    </lineage>
</organism>
<comment type="caution">
    <text evidence="1">The sequence shown here is derived from an EMBL/GenBank/DDBJ whole genome shotgun (WGS) entry which is preliminary data.</text>
</comment>
<dbReference type="EMBL" id="BARW01034544">
    <property type="protein sequence ID" value="GAJ07545.1"/>
    <property type="molecule type" value="Genomic_DNA"/>
</dbReference>
<protein>
    <submittedName>
        <fullName evidence="1">Uncharacterized protein</fullName>
    </submittedName>
</protein>
<evidence type="ECO:0000313" key="1">
    <source>
        <dbReference type="EMBL" id="GAJ07545.1"/>
    </source>
</evidence>
<accession>X1VIR6</accession>
<proteinExistence type="predicted"/>
<dbReference type="AlphaFoldDB" id="X1VIR6"/>
<feature type="non-terminal residue" evidence="1">
    <location>
        <position position="1"/>
    </location>
</feature>
<reference evidence="1" key="1">
    <citation type="journal article" date="2014" name="Front. Microbiol.">
        <title>High frequency of phylogenetically diverse reductive dehalogenase-homologous genes in deep subseafloor sedimentary metagenomes.</title>
        <authorList>
            <person name="Kawai M."/>
            <person name="Futagami T."/>
            <person name="Toyoda A."/>
            <person name="Takaki Y."/>
            <person name="Nishi S."/>
            <person name="Hori S."/>
            <person name="Arai W."/>
            <person name="Tsubouchi T."/>
            <person name="Morono Y."/>
            <person name="Uchiyama I."/>
            <person name="Ito T."/>
            <person name="Fujiyama A."/>
            <person name="Inagaki F."/>
            <person name="Takami H."/>
        </authorList>
    </citation>
    <scope>NUCLEOTIDE SEQUENCE</scope>
    <source>
        <strain evidence="1">Expedition CK06-06</strain>
    </source>
</reference>
<name>X1VIR6_9ZZZZ</name>